<gene>
    <name evidence="1" type="ORF">TTHERM_001021889</name>
</gene>
<evidence type="ECO:0000313" key="1">
    <source>
        <dbReference type="EMBL" id="EWS76025.1"/>
    </source>
</evidence>
<sequence>MVLSNKLKALAITKIKETIENTKIQYLFPLQQFQQYALIGSLQIGQRDMGSRIKPTLVAAIFRVLFAIKNSVGLVYRKMYSDIVKCYIIDSTQRNQKYLRTSTLTLFKPKIDMHRQPTRISQNTKHQIISAIH</sequence>
<dbReference type="EMBL" id="GG662822">
    <property type="protein sequence ID" value="EWS76025.1"/>
    <property type="molecule type" value="Genomic_DNA"/>
</dbReference>
<reference evidence="2" key="1">
    <citation type="journal article" date="2006" name="PLoS Biol.">
        <title>Macronuclear genome sequence of the ciliate Tetrahymena thermophila, a model eukaryote.</title>
        <authorList>
            <person name="Eisen J.A."/>
            <person name="Coyne R.S."/>
            <person name="Wu M."/>
            <person name="Wu D."/>
            <person name="Thiagarajan M."/>
            <person name="Wortman J.R."/>
            <person name="Badger J.H."/>
            <person name="Ren Q."/>
            <person name="Amedeo P."/>
            <person name="Jones K.M."/>
            <person name="Tallon L.J."/>
            <person name="Delcher A.L."/>
            <person name="Salzberg S.L."/>
            <person name="Silva J.C."/>
            <person name="Haas B.J."/>
            <person name="Majoros W.H."/>
            <person name="Farzad M."/>
            <person name="Carlton J.M."/>
            <person name="Smith R.K. Jr."/>
            <person name="Garg J."/>
            <person name="Pearlman R.E."/>
            <person name="Karrer K.M."/>
            <person name="Sun L."/>
            <person name="Manning G."/>
            <person name="Elde N.C."/>
            <person name="Turkewitz A.P."/>
            <person name="Asai D.J."/>
            <person name="Wilkes D.E."/>
            <person name="Wang Y."/>
            <person name="Cai H."/>
            <person name="Collins K."/>
            <person name="Stewart B.A."/>
            <person name="Lee S.R."/>
            <person name="Wilamowska K."/>
            <person name="Weinberg Z."/>
            <person name="Ruzzo W.L."/>
            <person name="Wloga D."/>
            <person name="Gaertig J."/>
            <person name="Frankel J."/>
            <person name="Tsao C.-C."/>
            <person name="Gorovsky M.A."/>
            <person name="Keeling P.J."/>
            <person name="Waller R.F."/>
            <person name="Patron N.J."/>
            <person name="Cherry J.M."/>
            <person name="Stover N.A."/>
            <person name="Krieger C.J."/>
            <person name="del Toro C."/>
            <person name="Ryder H.F."/>
            <person name="Williamson S.C."/>
            <person name="Barbeau R.A."/>
            <person name="Hamilton E.P."/>
            <person name="Orias E."/>
        </authorList>
    </citation>
    <scope>NUCLEOTIDE SEQUENCE [LARGE SCALE GENOMIC DNA]</scope>
    <source>
        <strain evidence="2">SB210</strain>
    </source>
</reference>
<dbReference type="InParanoid" id="W7X9E5"/>
<proteinExistence type="predicted"/>
<accession>W7X9E5</accession>
<evidence type="ECO:0000313" key="2">
    <source>
        <dbReference type="Proteomes" id="UP000009168"/>
    </source>
</evidence>
<organism evidence="1 2">
    <name type="scientific">Tetrahymena thermophila (strain SB210)</name>
    <dbReference type="NCBI Taxonomy" id="312017"/>
    <lineage>
        <taxon>Eukaryota</taxon>
        <taxon>Sar</taxon>
        <taxon>Alveolata</taxon>
        <taxon>Ciliophora</taxon>
        <taxon>Intramacronucleata</taxon>
        <taxon>Oligohymenophorea</taxon>
        <taxon>Hymenostomatida</taxon>
        <taxon>Tetrahymenina</taxon>
        <taxon>Tetrahymenidae</taxon>
        <taxon>Tetrahymena</taxon>
    </lineage>
</organism>
<dbReference type="Proteomes" id="UP000009168">
    <property type="component" value="Unassembled WGS sequence"/>
</dbReference>
<name>W7X9E5_TETTS</name>
<dbReference type="KEGG" id="tet:TTHERM_001021889"/>
<dbReference type="RefSeq" id="XP_012651430.1">
    <property type="nucleotide sequence ID" value="XM_012795976.1"/>
</dbReference>
<dbReference type="GeneID" id="24441441"/>
<dbReference type="AlphaFoldDB" id="W7X9E5"/>
<keyword evidence="2" id="KW-1185">Reference proteome</keyword>
<protein>
    <submittedName>
        <fullName evidence="1">Uncharacterized protein</fullName>
    </submittedName>
</protein>